<evidence type="ECO:0000256" key="14">
    <source>
        <dbReference type="ARBA" id="ARBA00023306"/>
    </source>
</evidence>
<dbReference type="NCBIfam" id="TIGR00179">
    <property type="entry name" value="murB"/>
    <property type="match status" value="1"/>
</dbReference>
<dbReference type="InterPro" id="IPR003170">
    <property type="entry name" value="MurB"/>
</dbReference>
<dbReference type="InterPro" id="IPR036318">
    <property type="entry name" value="FAD-bd_PCMH-like_sf"/>
</dbReference>
<evidence type="ECO:0000256" key="13">
    <source>
        <dbReference type="ARBA" id="ARBA00023002"/>
    </source>
</evidence>
<comment type="catalytic activity">
    <reaction evidence="16">
        <text>UDP-N-acetyl-alpha-D-muramate + NADP(+) = UDP-N-acetyl-3-O-(1-carboxyvinyl)-alpha-D-glucosamine + NADPH + H(+)</text>
        <dbReference type="Rhea" id="RHEA:12248"/>
        <dbReference type="ChEBI" id="CHEBI:15378"/>
        <dbReference type="ChEBI" id="CHEBI:57783"/>
        <dbReference type="ChEBI" id="CHEBI:58349"/>
        <dbReference type="ChEBI" id="CHEBI:68483"/>
        <dbReference type="ChEBI" id="CHEBI:70757"/>
        <dbReference type="EC" id="1.3.1.98"/>
    </reaction>
</comment>
<evidence type="ECO:0000256" key="10">
    <source>
        <dbReference type="ARBA" id="ARBA00022857"/>
    </source>
</evidence>
<name>A0A1L5YBV9_9EUKA</name>
<comment type="subcellular location">
    <subcellularLocation>
        <location evidence="3">Cytoplasm</location>
    </subcellularLocation>
</comment>
<comment type="function">
    <text evidence="2">Cell wall formation.</text>
</comment>
<keyword evidence="15" id="KW-0961">Cell wall biogenesis/degradation</keyword>
<keyword evidence="9" id="KW-0274">FAD</keyword>
<dbReference type="Gene3D" id="3.30.465.10">
    <property type="match status" value="1"/>
</dbReference>
<reference evidence="18" key="1">
    <citation type="journal article" date="2017" name="Protist">
        <title>Diversity of the Photosynthetic Paulinella Species, with the Description of Paulinella micropora sp. nov. and the Chromatophore Genome Sequence for strain KR01.</title>
        <authorList>
            <person name="Lhee D."/>
            <person name="Yang E.C."/>
            <person name="Kim J.I."/>
            <person name="Nakayama T."/>
            <person name="Zuccarello G."/>
            <person name="Andersen R.A."/>
            <person name="Yoon H.S."/>
        </authorList>
    </citation>
    <scope>NUCLEOTIDE SEQUENCE</scope>
    <source>
        <strain evidence="19">FK01</strain>
        <strain evidence="18">KR01</strain>
    </source>
</reference>
<dbReference type="InterPro" id="IPR016169">
    <property type="entry name" value="FAD-bd_PCMH_sub2"/>
</dbReference>
<keyword evidence="18" id="KW-0934">Plastid</keyword>
<keyword evidence="7" id="KW-0132">Cell division</keyword>
<evidence type="ECO:0000256" key="4">
    <source>
        <dbReference type="ARBA" id="ARBA00004752"/>
    </source>
</evidence>
<dbReference type="InterPro" id="IPR011601">
    <property type="entry name" value="MurB_C"/>
</dbReference>
<gene>
    <name evidence="18" type="ORF">PCKR_412</name>
    <name evidence="19" type="ORF">PFK_412</name>
</gene>
<dbReference type="Gene3D" id="3.90.78.10">
    <property type="entry name" value="UDP-N-acetylenolpyruvoylglucosamine reductase, C-terminal domain"/>
    <property type="match status" value="1"/>
</dbReference>
<evidence type="ECO:0000256" key="6">
    <source>
        <dbReference type="ARBA" id="ARBA00022490"/>
    </source>
</evidence>
<evidence type="ECO:0000256" key="16">
    <source>
        <dbReference type="ARBA" id="ARBA00048914"/>
    </source>
</evidence>
<dbReference type="InterPro" id="IPR016167">
    <property type="entry name" value="FAD-bd_PCMH_sub1"/>
</dbReference>
<evidence type="ECO:0000259" key="17">
    <source>
        <dbReference type="PROSITE" id="PS51387"/>
    </source>
</evidence>
<dbReference type="PANTHER" id="PTHR21071:SF4">
    <property type="entry name" value="UDP-N-ACETYLENOLPYRUVOYLGLUCOSAMINE REDUCTASE"/>
    <property type="match status" value="1"/>
</dbReference>
<accession>A0A1L5YBV9</accession>
<evidence type="ECO:0000256" key="9">
    <source>
        <dbReference type="ARBA" id="ARBA00022827"/>
    </source>
</evidence>
<dbReference type="GO" id="GO:0008762">
    <property type="term" value="F:UDP-N-acetylmuramate dehydrogenase activity"/>
    <property type="evidence" value="ECO:0007669"/>
    <property type="project" value="UniProtKB-EC"/>
</dbReference>
<dbReference type="GO" id="GO:0071949">
    <property type="term" value="F:FAD binding"/>
    <property type="evidence" value="ECO:0007669"/>
    <property type="project" value="InterPro"/>
</dbReference>
<dbReference type="Pfam" id="PF01565">
    <property type="entry name" value="FAD_binding_4"/>
    <property type="match status" value="1"/>
</dbReference>
<proteinExistence type="inferred from homology"/>
<dbReference type="Gene3D" id="3.30.43.10">
    <property type="entry name" value="Uridine Diphospho-n-acetylenolpyruvylglucosamine Reductase, domain 2"/>
    <property type="match status" value="1"/>
</dbReference>
<dbReference type="EC" id="1.3.1.98" evidence="5"/>
<dbReference type="NCBIfam" id="NF010480">
    <property type="entry name" value="PRK13905.1"/>
    <property type="match status" value="1"/>
</dbReference>
<evidence type="ECO:0000313" key="19">
    <source>
        <dbReference type="EMBL" id="AQX44965.1"/>
    </source>
</evidence>
<dbReference type="InterPro" id="IPR006094">
    <property type="entry name" value="Oxid_FAD_bind_N"/>
</dbReference>
<evidence type="ECO:0000256" key="11">
    <source>
        <dbReference type="ARBA" id="ARBA00022960"/>
    </source>
</evidence>
<dbReference type="PROSITE" id="PS51387">
    <property type="entry name" value="FAD_PCMH"/>
    <property type="match status" value="1"/>
</dbReference>
<keyword evidence="10" id="KW-0521">NADP</keyword>
<evidence type="ECO:0000256" key="12">
    <source>
        <dbReference type="ARBA" id="ARBA00022984"/>
    </source>
</evidence>
<dbReference type="HAMAP" id="MF_00037">
    <property type="entry name" value="MurB"/>
    <property type="match status" value="1"/>
</dbReference>
<dbReference type="InterPro" id="IPR036635">
    <property type="entry name" value="MurB_C_sf"/>
</dbReference>
<keyword evidence="12" id="KW-0573">Peptidoglycan synthesis</keyword>
<geneLocation type="plastid" evidence="18"/>
<dbReference type="SUPFAM" id="SSF56176">
    <property type="entry name" value="FAD-binding/transporter-associated domain-like"/>
    <property type="match status" value="1"/>
</dbReference>
<dbReference type="UniPathway" id="UPA00219"/>
<evidence type="ECO:0000256" key="1">
    <source>
        <dbReference type="ARBA" id="ARBA00001974"/>
    </source>
</evidence>
<dbReference type="EMBL" id="KY124271">
    <property type="protein sequence ID" value="AQX44965.1"/>
    <property type="molecule type" value="Genomic_DNA"/>
</dbReference>
<dbReference type="AlphaFoldDB" id="A0A1L5YBV9"/>
<dbReference type="GO" id="GO:0008360">
    <property type="term" value="P:regulation of cell shape"/>
    <property type="evidence" value="ECO:0007669"/>
    <property type="project" value="UniProtKB-KW"/>
</dbReference>
<evidence type="ECO:0000256" key="7">
    <source>
        <dbReference type="ARBA" id="ARBA00022618"/>
    </source>
</evidence>
<keyword evidence="14" id="KW-0131">Cell cycle</keyword>
<comment type="pathway">
    <text evidence="4">Cell wall biogenesis; peptidoglycan biosynthesis.</text>
</comment>
<protein>
    <recommendedName>
        <fullName evidence="5">UDP-N-acetylmuramate dehydrogenase</fullName>
        <ecNumber evidence="5">1.3.1.98</ecNumber>
    </recommendedName>
</protein>
<dbReference type="GO" id="GO:0051301">
    <property type="term" value="P:cell division"/>
    <property type="evidence" value="ECO:0007669"/>
    <property type="project" value="UniProtKB-KW"/>
</dbReference>
<evidence type="ECO:0000256" key="3">
    <source>
        <dbReference type="ARBA" id="ARBA00004496"/>
    </source>
</evidence>
<organism evidence="18">
    <name type="scientific">Paulinella micropora</name>
    <dbReference type="NCBI Taxonomy" id="1928728"/>
    <lineage>
        <taxon>Eukaryota</taxon>
        <taxon>Sar</taxon>
        <taxon>Rhizaria</taxon>
        <taxon>Cercozoa</taxon>
        <taxon>Imbricatea</taxon>
        <taxon>Silicofilosea</taxon>
        <taxon>Euglyphida</taxon>
        <taxon>Paulinellidae</taxon>
        <taxon>Paulinella</taxon>
    </lineage>
</organism>
<sequence>MLRDPDIYMKNYFPKLRRNISLSEYCTWKIGGTADLFAEPTSLTEMVSIIAWANQQGIPLHLLGAGSNILISDHSIEGLTLCTRRLHGLRLDKSSGWIEARAGEPIPRLVRKTGRAGLSGLEWAVGIPGTVGGAVVMNAGAHNSCIADNITEVVVIDPRYSESPFTIPSKDLNFSYRYSSLQKDFLIVLAARFRLTPGFPPNDLLRSANHNLFNRRDTQPYKNPSGGSVFQNPEGLKTAILIEELGLKGTRIGGAQISTVHGNFIINTGGATAADVRTLMLLVQRQVQTAHNIILHSEVKLMGRFPSMNH</sequence>
<evidence type="ECO:0000256" key="5">
    <source>
        <dbReference type="ARBA" id="ARBA00012518"/>
    </source>
</evidence>
<dbReference type="SUPFAM" id="SSF56194">
    <property type="entry name" value="Uridine diphospho-N-Acetylenolpyruvylglucosamine reductase, MurB, C-terminal domain"/>
    <property type="match status" value="1"/>
</dbReference>
<evidence type="ECO:0000256" key="2">
    <source>
        <dbReference type="ARBA" id="ARBA00003921"/>
    </source>
</evidence>
<dbReference type="GO" id="GO:0005829">
    <property type="term" value="C:cytosol"/>
    <property type="evidence" value="ECO:0007669"/>
    <property type="project" value="TreeGrafter"/>
</dbReference>
<comment type="cofactor">
    <cofactor evidence="1">
        <name>FAD</name>
        <dbReference type="ChEBI" id="CHEBI:57692"/>
    </cofactor>
</comment>
<keyword evidence="13" id="KW-0560">Oxidoreductase</keyword>
<dbReference type="GO" id="GO:0071555">
    <property type="term" value="P:cell wall organization"/>
    <property type="evidence" value="ECO:0007669"/>
    <property type="project" value="UniProtKB-KW"/>
</dbReference>
<feature type="domain" description="FAD-binding PCMH-type" evidence="17">
    <location>
        <begin position="30"/>
        <end position="198"/>
    </location>
</feature>
<evidence type="ECO:0000313" key="18">
    <source>
        <dbReference type="EMBL" id="APP88198.1"/>
    </source>
</evidence>
<keyword evidence="6" id="KW-0963">Cytoplasm</keyword>
<evidence type="ECO:0000256" key="15">
    <source>
        <dbReference type="ARBA" id="ARBA00023316"/>
    </source>
</evidence>
<keyword evidence="11" id="KW-0133">Cell shape</keyword>
<keyword evidence="8" id="KW-0285">Flavoprotein</keyword>
<dbReference type="InterPro" id="IPR016166">
    <property type="entry name" value="FAD-bd_PCMH"/>
</dbReference>
<evidence type="ECO:0000256" key="8">
    <source>
        <dbReference type="ARBA" id="ARBA00022630"/>
    </source>
</evidence>
<dbReference type="EMBL" id="KX897545">
    <property type="protein sequence ID" value="APP88198.1"/>
    <property type="molecule type" value="Genomic_DNA"/>
</dbReference>
<dbReference type="Pfam" id="PF02873">
    <property type="entry name" value="MurB_C"/>
    <property type="match status" value="1"/>
</dbReference>
<dbReference type="PANTHER" id="PTHR21071">
    <property type="entry name" value="UDP-N-ACETYLENOLPYRUVOYLGLUCOSAMINE REDUCTASE"/>
    <property type="match status" value="1"/>
</dbReference>